<sequence length="360" mass="42371">MSMNRRKKHRQDLLNTVENAIKSQKPAQQNDETDIGLWKGRNDHHRNVFNSKETWMQIRNTRPLMEDYKGIWFPYLTPKYSFITWLVAKNRVTTGARMLKWNRQADSSCIFCQDPMETWEHLFFLCPFSFQVWRELAKGILTTDFTASWRDILKLIQGNDLGKTKCLILRDNPLSKSIGTLKISYANLVLLDHSRTPVWSKNLTRTVKSPVVAELLDNGNFVLRDSKINYQNRFLWQSFDYPVDTLLPEMKIGRDLKTGYETFLKFLLYQSGPWNGVGFSGIPTMQNRSYSDVVNNFIDNREEVAYNFKVTDHSTHYVRLTLTPEGLYIRDIQMGYNIIGMELVLRFTDREMRFVPNMWS</sequence>
<evidence type="ECO:0000256" key="1">
    <source>
        <dbReference type="ARBA" id="ARBA00022729"/>
    </source>
</evidence>
<accession>A0A178W375</accession>
<dbReference type="InterPro" id="IPR000858">
    <property type="entry name" value="S_locus_glycoprot_dom"/>
</dbReference>
<comment type="caution">
    <text evidence="6">The sequence shown here is derived from an EMBL/GenBank/DDBJ whole genome shotgun (WGS) entry which is preliminary data.</text>
</comment>
<gene>
    <name evidence="6" type="ordered locus">AXX17_At1g41440</name>
</gene>
<dbReference type="Pfam" id="PF13966">
    <property type="entry name" value="zf-RVT"/>
    <property type="match status" value="1"/>
</dbReference>
<dbReference type="PROSITE" id="PS50927">
    <property type="entry name" value="BULB_LECTIN"/>
    <property type="match status" value="1"/>
</dbReference>
<evidence type="ECO:0000256" key="3">
    <source>
        <dbReference type="ARBA" id="ARBA00023157"/>
    </source>
</evidence>
<evidence type="ECO:0000313" key="6">
    <source>
        <dbReference type="EMBL" id="OAP12950.1"/>
    </source>
</evidence>
<keyword evidence="1" id="KW-0732">Signal</keyword>
<evidence type="ECO:0000256" key="4">
    <source>
        <dbReference type="ARBA" id="ARBA00023180"/>
    </source>
</evidence>
<dbReference type="Gene3D" id="2.90.10.10">
    <property type="entry name" value="Bulb-type lectin domain"/>
    <property type="match status" value="1"/>
</dbReference>
<dbReference type="GO" id="GO:0005524">
    <property type="term" value="F:ATP binding"/>
    <property type="evidence" value="ECO:0007669"/>
    <property type="project" value="UniProtKB-KW"/>
</dbReference>
<dbReference type="Pfam" id="PF01453">
    <property type="entry name" value="B_lectin"/>
    <property type="match status" value="1"/>
</dbReference>
<dbReference type="Proteomes" id="UP000078284">
    <property type="component" value="Chromosome 1"/>
</dbReference>
<dbReference type="AlphaFoldDB" id="A0A178W375"/>
<dbReference type="EMBL" id="LUHQ01000001">
    <property type="protein sequence ID" value="OAP12950.1"/>
    <property type="molecule type" value="Genomic_DNA"/>
</dbReference>
<protein>
    <recommendedName>
        <fullName evidence="5">Bulb-type lectin domain-containing protein</fullName>
    </recommendedName>
</protein>
<dbReference type="GO" id="GO:0030246">
    <property type="term" value="F:carbohydrate binding"/>
    <property type="evidence" value="ECO:0007669"/>
    <property type="project" value="UniProtKB-KW"/>
</dbReference>
<keyword evidence="2" id="KW-0430">Lectin</keyword>
<keyword evidence="3" id="KW-1015">Disulfide bond</keyword>
<dbReference type="SUPFAM" id="SSF51110">
    <property type="entry name" value="alpha-D-mannose-specific plant lectins"/>
    <property type="match status" value="1"/>
</dbReference>
<reference evidence="7" key="1">
    <citation type="journal article" date="2016" name="Proc. Natl. Acad. Sci. U.S.A.">
        <title>Chromosome-level assembly of Arabidopsis thaliana Ler reveals the extent of translocation and inversion polymorphisms.</title>
        <authorList>
            <person name="Zapata L."/>
            <person name="Ding J."/>
            <person name="Willing E.M."/>
            <person name="Hartwig B."/>
            <person name="Bezdan D."/>
            <person name="Jiao W.B."/>
            <person name="Patel V."/>
            <person name="Velikkakam James G."/>
            <person name="Koornneef M."/>
            <person name="Ossowski S."/>
            <person name="Schneeberger K."/>
        </authorList>
    </citation>
    <scope>NUCLEOTIDE SEQUENCE [LARGE SCALE GENOMIC DNA]</scope>
    <source>
        <strain evidence="7">cv. Landsberg erecta</strain>
    </source>
</reference>
<dbReference type="SMART" id="SM00108">
    <property type="entry name" value="B_lectin"/>
    <property type="match status" value="1"/>
</dbReference>
<dbReference type="PANTHER" id="PTHR32444">
    <property type="entry name" value="BULB-TYPE LECTIN DOMAIN-CONTAINING PROTEIN"/>
    <property type="match status" value="1"/>
</dbReference>
<evidence type="ECO:0000259" key="5">
    <source>
        <dbReference type="PROSITE" id="PS50927"/>
    </source>
</evidence>
<proteinExistence type="predicted"/>
<evidence type="ECO:0000256" key="2">
    <source>
        <dbReference type="ARBA" id="ARBA00022734"/>
    </source>
</evidence>
<evidence type="ECO:0000313" key="7">
    <source>
        <dbReference type="Proteomes" id="UP000078284"/>
    </source>
</evidence>
<dbReference type="InterPro" id="IPR001480">
    <property type="entry name" value="Bulb-type_lectin_dom"/>
</dbReference>
<dbReference type="Pfam" id="PF00954">
    <property type="entry name" value="S_locus_glycop"/>
    <property type="match status" value="1"/>
</dbReference>
<name>A0A178W375_ARATH</name>
<organism evidence="6 7">
    <name type="scientific">Arabidopsis thaliana</name>
    <name type="common">Mouse-ear cress</name>
    <dbReference type="NCBI Taxonomy" id="3702"/>
    <lineage>
        <taxon>Eukaryota</taxon>
        <taxon>Viridiplantae</taxon>
        <taxon>Streptophyta</taxon>
        <taxon>Embryophyta</taxon>
        <taxon>Tracheophyta</taxon>
        <taxon>Spermatophyta</taxon>
        <taxon>Magnoliopsida</taxon>
        <taxon>eudicotyledons</taxon>
        <taxon>Gunneridae</taxon>
        <taxon>Pentapetalae</taxon>
        <taxon>rosids</taxon>
        <taxon>malvids</taxon>
        <taxon>Brassicales</taxon>
        <taxon>Brassicaceae</taxon>
        <taxon>Camelineae</taxon>
        <taxon>Arabidopsis</taxon>
    </lineage>
</organism>
<keyword evidence="4" id="KW-0325">Glycoprotein</keyword>
<dbReference type="InterPro" id="IPR036426">
    <property type="entry name" value="Bulb-type_lectin_dom_sf"/>
</dbReference>
<dbReference type="InterPro" id="IPR026960">
    <property type="entry name" value="RVT-Znf"/>
</dbReference>
<dbReference type="PANTHER" id="PTHR32444:SF89">
    <property type="entry name" value="S GLYCOPROTEIN"/>
    <property type="match status" value="1"/>
</dbReference>
<dbReference type="GO" id="GO:0048544">
    <property type="term" value="P:recognition of pollen"/>
    <property type="evidence" value="ECO:0007669"/>
    <property type="project" value="InterPro"/>
</dbReference>
<feature type="domain" description="Bulb-type lectin" evidence="5">
    <location>
        <begin position="121"/>
        <end position="236"/>
    </location>
</feature>
<dbReference type="ExpressionAtlas" id="A0A178W375">
    <property type="expression patterns" value="baseline"/>
</dbReference>
<dbReference type="CDD" id="cd00028">
    <property type="entry name" value="B_lectin"/>
    <property type="match status" value="1"/>
</dbReference>